<dbReference type="AlphaFoldDB" id="A0A6B0GNJ8"/>
<accession>A0A6B0GNJ8</accession>
<reference evidence="2 3" key="1">
    <citation type="submission" date="2019-12" db="EMBL/GenBank/DDBJ databases">
        <title>Halocatena pleomorpha gen. nov. sp. nov., an extremely halophilic archaeon of family Halobacteriaceae isolated from saltpan soil.</title>
        <authorList>
            <person name="Pal Y."/>
            <person name="Verma A."/>
            <person name="Krishnamurthi S."/>
            <person name="Kumar P."/>
        </authorList>
    </citation>
    <scope>NUCLEOTIDE SEQUENCE [LARGE SCALE GENOMIC DNA]</scope>
    <source>
        <strain evidence="2 3">JCM 16495</strain>
    </source>
</reference>
<feature type="region of interest" description="Disordered" evidence="1">
    <location>
        <begin position="44"/>
        <end position="68"/>
    </location>
</feature>
<sequence length="68" mass="7363">MTSETLQRTVITLDCPKCEDVDVRSVVEHPPGSPQSVAVHAATKTLATEHTDETGHVPAVTKRGRRTN</sequence>
<keyword evidence="3" id="KW-1185">Reference proteome</keyword>
<evidence type="ECO:0000313" key="2">
    <source>
        <dbReference type="EMBL" id="MWG36506.1"/>
    </source>
</evidence>
<name>A0A6B0GNJ8_9EURY</name>
<comment type="caution">
    <text evidence="2">The sequence shown here is derived from an EMBL/GenBank/DDBJ whole genome shotgun (WGS) entry which is preliminary data.</text>
</comment>
<organism evidence="2 3">
    <name type="scientific">Halomarina oriensis</name>
    <dbReference type="NCBI Taxonomy" id="671145"/>
    <lineage>
        <taxon>Archaea</taxon>
        <taxon>Methanobacteriati</taxon>
        <taxon>Methanobacteriota</taxon>
        <taxon>Stenosarchaea group</taxon>
        <taxon>Halobacteria</taxon>
        <taxon>Halobacteriales</taxon>
        <taxon>Natronomonadaceae</taxon>
        <taxon>Halomarina</taxon>
    </lineage>
</organism>
<gene>
    <name evidence="2" type="ORF">GQS65_18785</name>
</gene>
<evidence type="ECO:0000256" key="1">
    <source>
        <dbReference type="SAM" id="MobiDB-lite"/>
    </source>
</evidence>
<dbReference type="Proteomes" id="UP000451471">
    <property type="component" value="Unassembled WGS sequence"/>
</dbReference>
<protein>
    <submittedName>
        <fullName evidence="2">Uncharacterized protein</fullName>
    </submittedName>
</protein>
<dbReference type="EMBL" id="WSZK01000036">
    <property type="protein sequence ID" value="MWG36506.1"/>
    <property type="molecule type" value="Genomic_DNA"/>
</dbReference>
<evidence type="ECO:0000313" key="3">
    <source>
        <dbReference type="Proteomes" id="UP000451471"/>
    </source>
</evidence>
<dbReference type="RefSeq" id="WP_158206160.1">
    <property type="nucleotide sequence ID" value="NZ_WSZK01000036.1"/>
</dbReference>
<proteinExistence type="predicted"/>